<accession>A0ABT2EP64</accession>
<evidence type="ECO:0000256" key="1">
    <source>
        <dbReference type="ARBA" id="ARBA00006620"/>
    </source>
</evidence>
<evidence type="ECO:0000256" key="7">
    <source>
        <dbReference type="ARBA" id="ARBA00023016"/>
    </source>
</evidence>
<dbReference type="Gene3D" id="3.30.920.30">
    <property type="entry name" value="Hypothetical protein"/>
    <property type="match status" value="1"/>
</dbReference>
<keyword evidence="2" id="KW-1277">Toxin-antitoxin system</keyword>
<dbReference type="PANTHER" id="PTHR34873">
    <property type="entry name" value="SSR1766 PROTEIN"/>
    <property type="match status" value="1"/>
</dbReference>
<gene>
    <name evidence="8" type="ORF">M2350_002164</name>
</gene>
<dbReference type="Pfam" id="PF07927">
    <property type="entry name" value="HicA_toxin"/>
    <property type="match status" value="1"/>
</dbReference>
<keyword evidence="6" id="KW-0694">RNA-binding</keyword>
<evidence type="ECO:0000256" key="6">
    <source>
        <dbReference type="ARBA" id="ARBA00022884"/>
    </source>
</evidence>
<dbReference type="SUPFAM" id="SSF54786">
    <property type="entry name" value="YcfA/nrd intein domain"/>
    <property type="match status" value="1"/>
</dbReference>
<evidence type="ECO:0000256" key="5">
    <source>
        <dbReference type="ARBA" id="ARBA00022801"/>
    </source>
</evidence>
<proteinExistence type="inferred from homology"/>
<reference evidence="8 9" key="1">
    <citation type="submission" date="2022-08" db="EMBL/GenBank/DDBJ databases">
        <title>Bacterial and archaeal communities from various locations to study Microbial Dark Matter (Phase II).</title>
        <authorList>
            <person name="Stepanauskas R."/>
        </authorList>
    </citation>
    <scope>NUCLEOTIDE SEQUENCE [LARGE SCALE GENOMIC DNA]</scope>
    <source>
        <strain evidence="8 9">PD1</strain>
    </source>
</reference>
<dbReference type="Proteomes" id="UP001204798">
    <property type="component" value="Unassembled WGS sequence"/>
</dbReference>
<evidence type="ECO:0000256" key="2">
    <source>
        <dbReference type="ARBA" id="ARBA00022649"/>
    </source>
</evidence>
<protein>
    <submittedName>
        <fullName evidence="8">RNA binding protein YcfA (HicA-like mRNA interferase family)</fullName>
    </submittedName>
</protein>
<dbReference type="EMBL" id="JANUCP010000004">
    <property type="protein sequence ID" value="MCS3919747.1"/>
    <property type="molecule type" value="Genomic_DNA"/>
</dbReference>
<keyword evidence="4" id="KW-0255">Endonuclease</keyword>
<keyword evidence="7" id="KW-0346">Stress response</keyword>
<keyword evidence="5" id="KW-0378">Hydrolase</keyword>
<keyword evidence="3" id="KW-0540">Nuclease</keyword>
<evidence type="ECO:0000313" key="8">
    <source>
        <dbReference type="EMBL" id="MCS3919747.1"/>
    </source>
</evidence>
<evidence type="ECO:0000256" key="3">
    <source>
        <dbReference type="ARBA" id="ARBA00022722"/>
    </source>
</evidence>
<sequence length="75" mass="8275">MDKLPRVTGKQVVNALKRLGFQEVRQKGSHVTLHNPFTGKTCTVPIHAGEILKPKTLQSIMKQAGISAEELRKAL</sequence>
<evidence type="ECO:0000313" key="9">
    <source>
        <dbReference type="Proteomes" id="UP001204798"/>
    </source>
</evidence>
<keyword evidence="9" id="KW-1185">Reference proteome</keyword>
<evidence type="ECO:0000256" key="4">
    <source>
        <dbReference type="ARBA" id="ARBA00022759"/>
    </source>
</evidence>
<dbReference type="PANTHER" id="PTHR34873:SF3">
    <property type="entry name" value="ADDICTION MODULE TOXIN, HICA FAMILY"/>
    <property type="match status" value="1"/>
</dbReference>
<name>A0ABT2EP64_9BACT</name>
<comment type="caution">
    <text evidence="8">The sequence shown here is derived from an EMBL/GenBank/DDBJ whole genome shotgun (WGS) entry which is preliminary data.</text>
</comment>
<dbReference type="InterPro" id="IPR012933">
    <property type="entry name" value="HicA_mRNA_interferase"/>
</dbReference>
<dbReference type="InterPro" id="IPR038570">
    <property type="entry name" value="HicA_sf"/>
</dbReference>
<comment type="similarity">
    <text evidence="1">Belongs to the HicA mRNA interferase family.</text>
</comment>
<organism evidence="8 9">
    <name type="scientific">Candidatus Fervidibacter sacchari</name>
    <dbReference type="NCBI Taxonomy" id="1448929"/>
    <lineage>
        <taxon>Bacteria</taxon>
        <taxon>Candidatus Fervidibacterota</taxon>
        <taxon>Candidatus Fervidibacter</taxon>
    </lineage>
</organism>